<keyword evidence="4" id="KW-1185">Reference proteome</keyword>
<evidence type="ECO:0000313" key="4">
    <source>
        <dbReference type="Proteomes" id="UP001500102"/>
    </source>
</evidence>
<comment type="caution">
    <text evidence="3">The sequence shown here is derived from an EMBL/GenBank/DDBJ whole genome shotgun (WGS) entry which is preliminary data.</text>
</comment>
<evidence type="ECO:0008006" key="5">
    <source>
        <dbReference type="Google" id="ProtNLM"/>
    </source>
</evidence>
<keyword evidence="2" id="KW-1133">Transmembrane helix</keyword>
<feature type="region of interest" description="Disordered" evidence="1">
    <location>
        <begin position="319"/>
        <end position="363"/>
    </location>
</feature>
<feature type="region of interest" description="Disordered" evidence="1">
    <location>
        <begin position="205"/>
        <end position="302"/>
    </location>
</feature>
<feature type="transmembrane region" description="Helical" evidence="2">
    <location>
        <begin position="180"/>
        <end position="201"/>
    </location>
</feature>
<organism evidence="3 4">
    <name type="scientific">Arthrobacter humicola</name>
    <dbReference type="NCBI Taxonomy" id="409291"/>
    <lineage>
        <taxon>Bacteria</taxon>
        <taxon>Bacillati</taxon>
        <taxon>Actinomycetota</taxon>
        <taxon>Actinomycetes</taxon>
        <taxon>Micrococcales</taxon>
        <taxon>Micrococcaceae</taxon>
        <taxon>Arthrobacter</taxon>
    </lineage>
</organism>
<evidence type="ECO:0000256" key="1">
    <source>
        <dbReference type="SAM" id="MobiDB-lite"/>
    </source>
</evidence>
<feature type="compositionally biased region" description="Basic and acidic residues" evidence="1">
    <location>
        <begin position="265"/>
        <end position="286"/>
    </location>
</feature>
<dbReference type="Proteomes" id="UP001500102">
    <property type="component" value="Unassembled WGS sequence"/>
</dbReference>
<evidence type="ECO:0000313" key="3">
    <source>
        <dbReference type="EMBL" id="GAA2146515.1"/>
    </source>
</evidence>
<evidence type="ECO:0000256" key="2">
    <source>
        <dbReference type="SAM" id="Phobius"/>
    </source>
</evidence>
<protein>
    <recommendedName>
        <fullName evidence="5">Glycosyl transferase</fullName>
    </recommendedName>
</protein>
<name>A0ABN2ZS80_9MICC</name>
<gene>
    <name evidence="3" type="ORF">GCM10009825_40070</name>
</gene>
<proteinExistence type="predicted"/>
<dbReference type="EMBL" id="BAAAQB010000043">
    <property type="protein sequence ID" value="GAA2146515.1"/>
    <property type="molecule type" value="Genomic_DNA"/>
</dbReference>
<feature type="compositionally biased region" description="Low complexity" evidence="1">
    <location>
        <begin position="319"/>
        <end position="360"/>
    </location>
</feature>
<sequence>MSADDWCILRFKTAVALVLLGLLTLLAGIGQKTFWAPPETITATAPAGTAAPLTVFDEKLRTLHPGTVKINVKGEGSFMLAAGRPDDVNAWVGKTAHNTVAGVSDDGTALQLTHTDGEATAPSPAGSDLWVTTENASGEMNYSWNAPADGDWSLLLATDGTKPAPSTITMTFPNDTSTPWAIPFMVLGGLLIIAGVALLVLKPKAGNRSSGTPTGGGEGSPFARRAQAKAAARRGSRGSTGGTLPAGPGETAPDTAPQPATPEKTAPEKTTPEKTTPEQTVREQTLREQTVPEQKRGARTARRTGVVVAVLTAAAVTGTSVAAQASQTPVPSPSASAPASSAPAASAPASASATPGTSSPDQAADAPVLLDAQFRRVLEQVAGAVDAGDAAKDAAKLQPRVAQSELEVRTQNYKIRSQVGSYEARMPVRSTKLLTTVVTNKRSWPRSVMAVTQGEGNVVPQVLTLTQASPRDNYKLVSSTPLQPGATFPAIGRGGTETLAPSDKSGLLYSGEEALAGLGDRLTKADSAFKDKLVEGQSSPYIADTLAYQADVVTSGVNGTFAFTHKVAPENTVVFRTADGGALVLGRLNFSFDGTPKAEGDKLTIGDDAAALAGGKETSTGMVLNFAESVAVYVPPAGSKDPMKLVAATRGLVGAAFK</sequence>
<feature type="compositionally biased region" description="Low complexity" evidence="1">
    <location>
        <begin position="251"/>
        <end position="264"/>
    </location>
</feature>
<accession>A0ABN2ZS80</accession>
<reference evidence="3 4" key="1">
    <citation type="journal article" date="2019" name="Int. J. Syst. Evol. Microbiol.">
        <title>The Global Catalogue of Microorganisms (GCM) 10K type strain sequencing project: providing services to taxonomists for standard genome sequencing and annotation.</title>
        <authorList>
            <consortium name="The Broad Institute Genomics Platform"/>
            <consortium name="The Broad Institute Genome Sequencing Center for Infectious Disease"/>
            <person name="Wu L."/>
            <person name="Ma J."/>
        </authorList>
    </citation>
    <scope>NUCLEOTIDE SEQUENCE [LARGE SCALE GENOMIC DNA]</scope>
    <source>
        <strain evidence="3 4">JCM 15921</strain>
    </source>
</reference>
<keyword evidence="2" id="KW-0812">Transmembrane</keyword>
<feature type="compositionally biased region" description="Low complexity" evidence="1">
    <location>
        <begin position="220"/>
        <end position="230"/>
    </location>
</feature>
<feature type="transmembrane region" description="Helical" evidence="2">
    <location>
        <begin position="304"/>
        <end position="323"/>
    </location>
</feature>
<keyword evidence="2" id="KW-0472">Membrane</keyword>